<dbReference type="CDD" id="cd01949">
    <property type="entry name" value="GGDEF"/>
    <property type="match status" value="1"/>
</dbReference>
<feature type="domain" description="GGDEF" evidence="3">
    <location>
        <begin position="213"/>
        <end position="346"/>
    </location>
</feature>
<organism evidence="4 5">
    <name type="scientific">Pendulispora albinea</name>
    <dbReference type="NCBI Taxonomy" id="2741071"/>
    <lineage>
        <taxon>Bacteria</taxon>
        <taxon>Pseudomonadati</taxon>
        <taxon>Myxococcota</taxon>
        <taxon>Myxococcia</taxon>
        <taxon>Myxococcales</taxon>
        <taxon>Sorangiineae</taxon>
        <taxon>Pendulisporaceae</taxon>
        <taxon>Pendulispora</taxon>
    </lineage>
</organism>
<dbReference type="EC" id="2.7.7.65" evidence="1"/>
<dbReference type="InterPro" id="IPR050469">
    <property type="entry name" value="Diguanylate_Cyclase"/>
</dbReference>
<dbReference type="SMART" id="SM00267">
    <property type="entry name" value="GGDEF"/>
    <property type="match status" value="1"/>
</dbReference>
<dbReference type="SUPFAM" id="SSF55781">
    <property type="entry name" value="GAF domain-like"/>
    <property type="match status" value="1"/>
</dbReference>
<dbReference type="EMBL" id="CP089984">
    <property type="protein sequence ID" value="WXB20357.1"/>
    <property type="molecule type" value="Genomic_DNA"/>
</dbReference>
<dbReference type="SUPFAM" id="SSF55073">
    <property type="entry name" value="Nucleotide cyclase"/>
    <property type="match status" value="1"/>
</dbReference>
<dbReference type="PANTHER" id="PTHR45138">
    <property type="entry name" value="REGULATORY COMPONENTS OF SENSORY TRANSDUCTION SYSTEM"/>
    <property type="match status" value="1"/>
</dbReference>
<comment type="catalytic activity">
    <reaction evidence="2">
        <text>2 GTP = 3',3'-c-di-GMP + 2 diphosphate</text>
        <dbReference type="Rhea" id="RHEA:24898"/>
        <dbReference type="ChEBI" id="CHEBI:33019"/>
        <dbReference type="ChEBI" id="CHEBI:37565"/>
        <dbReference type="ChEBI" id="CHEBI:58805"/>
        <dbReference type="EC" id="2.7.7.65"/>
    </reaction>
</comment>
<evidence type="ECO:0000256" key="1">
    <source>
        <dbReference type="ARBA" id="ARBA00012528"/>
    </source>
</evidence>
<dbReference type="Gene3D" id="3.30.450.40">
    <property type="match status" value="1"/>
</dbReference>
<sequence>MPNEVGTQNEPRKPSDRDALVVLLELTAHLTESHRRLEDALQNVTDAALRLLPGDHASIRLLDSSYNELLVGARSGEGRQHRPMTFRRGEGLIGWVVAQAEGVIVADVHADPRFLPNRTPNHQGFHVRSLLAEPLWSGGSVIGVLSVSSPHPGRFTGDHQLLGRLLANCSSPPIERARLGRLAMTDDLTLAYNLRYLVPRLHEEMERARRTGQALSMLLMDLDHFKRVNDAHGHAVGDAVLRVFADRVRTRVRRVDIFVRRGGEEFTLVMPATTRNHAHATAERIRENLDLHPLDVAGERAIAQTVSIGVATWDGAETLQSFQQRADMAMYRAKELGRNRVVVAPGPEDLRRIS</sequence>
<protein>
    <recommendedName>
        <fullName evidence="1">diguanylate cyclase</fullName>
        <ecNumber evidence="1">2.7.7.65</ecNumber>
    </recommendedName>
</protein>
<dbReference type="InterPro" id="IPR029016">
    <property type="entry name" value="GAF-like_dom_sf"/>
</dbReference>
<gene>
    <name evidence="4" type="ORF">LZC94_07115</name>
</gene>
<evidence type="ECO:0000259" key="3">
    <source>
        <dbReference type="PROSITE" id="PS50887"/>
    </source>
</evidence>
<dbReference type="PROSITE" id="PS50887">
    <property type="entry name" value="GGDEF"/>
    <property type="match status" value="1"/>
</dbReference>
<evidence type="ECO:0000313" key="5">
    <source>
        <dbReference type="Proteomes" id="UP001370348"/>
    </source>
</evidence>
<reference evidence="4 5" key="1">
    <citation type="submission" date="2021-12" db="EMBL/GenBank/DDBJ databases">
        <title>Discovery of the Pendulisporaceae a myxobacterial family with distinct sporulation behavior and unique specialized metabolism.</title>
        <authorList>
            <person name="Garcia R."/>
            <person name="Popoff A."/>
            <person name="Bader C.D."/>
            <person name="Loehr J."/>
            <person name="Walesch S."/>
            <person name="Walt C."/>
            <person name="Boldt J."/>
            <person name="Bunk B."/>
            <person name="Haeckl F.J.F.P.J."/>
            <person name="Gunesch A.P."/>
            <person name="Birkelbach J."/>
            <person name="Nuebel U."/>
            <person name="Pietschmann T."/>
            <person name="Bach T."/>
            <person name="Mueller R."/>
        </authorList>
    </citation>
    <scope>NUCLEOTIDE SEQUENCE [LARGE SCALE GENOMIC DNA]</scope>
    <source>
        <strain evidence="4 5">MSr11954</strain>
    </source>
</reference>
<evidence type="ECO:0000256" key="2">
    <source>
        <dbReference type="ARBA" id="ARBA00034247"/>
    </source>
</evidence>
<dbReference type="InterPro" id="IPR003018">
    <property type="entry name" value="GAF"/>
</dbReference>
<dbReference type="Proteomes" id="UP001370348">
    <property type="component" value="Chromosome"/>
</dbReference>
<dbReference type="Gene3D" id="3.30.70.270">
    <property type="match status" value="1"/>
</dbReference>
<dbReference type="PANTHER" id="PTHR45138:SF9">
    <property type="entry name" value="DIGUANYLATE CYCLASE DGCM-RELATED"/>
    <property type="match status" value="1"/>
</dbReference>
<dbReference type="NCBIfam" id="TIGR00254">
    <property type="entry name" value="GGDEF"/>
    <property type="match status" value="1"/>
</dbReference>
<evidence type="ECO:0000313" key="4">
    <source>
        <dbReference type="EMBL" id="WXB20357.1"/>
    </source>
</evidence>
<dbReference type="InterPro" id="IPR000160">
    <property type="entry name" value="GGDEF_dom"/>
</dbReference>
<dbReference type="Pfam" id="PF01590">
    <property type="entry name" value="GAF"/>
    <property type="match status" value="1"/>
</dbReference>
<dbReference type="SMART" id="SM00065">
    <property type="entry name" value="GAF"/>
    <property type="match status" value="1"/>
</dbReference>
<dbReference type="RefSeq" id="WP_394829948.1">
    <property type="nucleotide sequence ID" value="NZ_CP089984.1"/>
</dbReference>
<dbReference type="Pfam" id="PF00990">
    <property type="entry name" value="GGDEF"/>
    <property type="match status" value="1"/>
</dbReference>
<name>A0ABZ2MCV4_9BACT</name>
<dbReference type="InterPro" id="IPR043128">
    <property type="entry name" value="Rev_trsase/Diguanyl_cyclase"/>
</dbReference>
<keyword evidence="5" id="KW-1185">Reference proteome</keyword>
<proteinExistence type="predicted"/>
<dbReference type="InterPro" id="IPR029787">
    <property type="entry name" value="Nucleotide_cyclase"/>
</dbReference>
<accession>A0ABZ2MCV4</accession>